<feature type="domain" description="DISARM protein DrmE C-terminal" evidence="1">
    <location>
        <begin position="641"/>
        <end position="814"/>
    </location>
</feature>
<dbReference type="RefSeq" id="WP_262683851.1">
    <property type="nucleotide sequence ID" value="NZ_JAOQIO010000023.1"/>
</dbReference>
<comment type="caution">
    <text evidence="2">The sequence shown here is derived from an EMBL/GenBank/DDBJ whole genome shotgun (WGS) entry which is preliminary data.</text>
</comment>
<organism evidence="2 3">
    <name type="scientific">Paenibacillus baimaensis</name>
    <dbReference type="NCBI Taxonomy" id="2982185"/>
    <lineage>
        <taxon>Bacteria</taxon>
        <taxon>Bacillati</taxon>
        <taxon>Bacillota</taxon>
        <taxon>Bacilli</taxon>
        <taxon>Bacillales</taxon>
        <taxon>Paenibacillaceae</taxon>
        <taxon>Paenibacillus</taxon>
    </lineage>
</organism>
<evidence type="ECO:0000259" key="1">
    <source>
        <dbReference type="Pfam" id="PF24957"/>
    </source>
</evidence>
<keyword evidence="3" id="KW-1185">Reference proteome</keyword>
<dbReference type="Pfam" id="PF24957">
    <property type="entry name" value="DrmE_C"/>
    <property type="match status" value="1"/>
</dbReference>
<gene>
    <name evidence="2" type="ORF">OB236_10015</name>
</gene>
<name>A0ABT2UCU5_9BACL</name>
<proteinExistence type="predicted"/>
<protein>
    <submittedName>
        <fullName evidence="2">DrmE family protein</fullName>
    </submittedName>
</protein>
<reference evidence="2 3" key="1">
    <citation type="submission" date="2022-09" db="EMBL/GenBank/DDBJ databases">
        <authorList>
            <person name="Han X.L."/>
            <person name="Wang Q."/>
            <person name="Lu T."/>
        </authorList>
    </citation>
    <scope>NUCLEOTIDE SEQUENCE [LARGE SCALE GENOMIC DNA]</scope>
    <source>
        <strain evidence="2 3">WQ 127069</strain>
    </source>
</reference>
<evidence type="ECO:0000313" key="3">
    <source>
        <dbReference type="Proteomes" id="UP001652445"/>
    </source>
</evidence>
<accession>A0ABT2UCU5</accession>
<dbReference type="InterPro" id="IPR049794">
    <property type="entry name" value="DrmE"/>
</dbReference>
<evidence type="ECO:0000313" key="2">
    <source>
        <dbReference type="EMBL" id="MCU6792463.1"/>
    </source>
</evidence>
<dbReference type="InterPro" id="IPR056666">
    <property type="entry name" value="DrmE_C"/>
</dbReference>
<dbReference type="Proteomes" id="UP001652445">
    <property type="component" value="Unassembled WGS sequence"/>
</dbReference>
<sequence>MGLSISESLMDAYTESIFKLIENPLGKFDFHNKNTRIIIDILNGNNNGRGIILHHGTNIALYLAIAISTYNVFLKDVNDSYSFLNDLKKEDLVIYGDRRSKFIEIDNEGRVVIETIERKNPYTTHIPKILFFKLKPYNGNAKTLDGRGMKRGSLAKYNFLADVFSLSLDELKNTYKKSILIVCEKADADRFMDNFKISLESQKTFNFGELFPTAYYPSSGEPVYYSGNSSKQDPVVKFVGKLSTARELIIDDKNITTLLVNGVNYFGNDSSEMSSIYNRKSLQNIIMMGELSKGINSLNYETYENVDVYGWTKSSILEEIPDINESVRDYFSDESKRLYEFVNNFVNGNVEVSEIDDKLEEGVFLECKKALFRISKSNGNNEIENFITKGFSLLNLLQRSIFPIEIMNSLITNGKINALSPTSILSELKEEINKQVISEVVNDMSYVVASLSNMMNAFYSSNPKFDFLKQVLSENLDYQKLIAIVVPKNYYAQVFRESMPESVKGIFGEIDFLTPHKYNSEKLYDRVYFVGVFDWKTLEPYALSNARSVNIIIYKNEKNLFRQVRSLSDSNLIKLEGISLIAPKIKTVTSLTNEPAVYESDELNVGIELETLMSNSVGAISTLKTIESSGNQIAEIVRVATLETGERVYFTRHYTPYVFESEKQIVIESDVSSLNPGDMIIFTNYDSGTQDIVERIMEKMIKENKCDEQFKEWHQKSIYWKCILREYMHVHGLSFKDLSNKMHELGTGKHEVTLRTWLDEDSHIVGPRDNESYSAVARLTCDQKMLEDPDSYHNASKEVRSMRIRILRFIATSIKRSYGRNESLSDELFLNLSEDISKMSILGQIENILDVTDMSVPSHFANRPLNI</sequence>
<dbReference type="NCBIfam" id="NF038316">
    <property type="entry name" value="DrmE_fam"/>
    <property type="match status" value="1"/>
</dbReference>
<dbReference type="EMBL" id="JAOQIO010000023">
    <property type="protein sequence ID" value="MCU6792463.1"/>
    <property type="molecule type" value="Genomic_DNA"/>
</dbReference>